<evidence type="ECO:0000313" key="12">
    <source>
        <dbReference type="Proteomes" id="UP001159363"/>
    </source>
</evidence>
<evidence type="ECO:0000256" key="6">
    <source>
        <dbReference type="ARBA" id="ARBA00022908"/>
    </source>
</evidence>
<dbReference type="EMBL" id="JARBHB010000001">
    <property type="protein sequence ID" value="KAJ8897005.1"/>
    <property type="molecule type" value="Genomic_DNA"/>
</dbReference>
<evidence type="ECO:0000256" key="8">
    <source>
        <dbReference type="ARBA" id="ARBA00022932"/>
    </source>
</evidence>
<dbReference type="Gene3D" id="3.30.420.10">
    <property type="entry name" value="Ribonuclease H-like superfamily/Ribonuclease H"/>
    <property type="match status" value="1"/>
</dbReference>
<protein>
    <recommendedName>
        <fullName evidence="10">Retroviral polymerase SH3-like domain-containing protein</fullName>
    </recommendedName>
</protein>
<keyword evidence="8" id="KW-0239">DNA-directed DNA polymerase</keyword>
<keyword evidence="8" id="KW-0808">Transferase</keyword>
<dbReference type="Proteomes" id="UP001159363">
    <property type="component" value="Chromosome 1"/>
</dbReference>
<dbReference type="Pfam" id="PF25597">
    <property type="entry name" value="SH3_retrovirus"/>
    <property type="match status" value="1"/>
</dbReference>
<evidence type="ECO:0000313" key="11">
    <source>
        <dbReference type="EMBL" id="KAJ8897005.1"/>
    </source>
</evidence>
<evidence type="ECO:0000256" key="9">
    <source>
        <dbReference type="ARBA" id="ARBA00023172"/>
    </source>
</evidence>
<keyword evidence="9" id="KW-0233">DNA recombination</keyword>
<dbReference type="PANTHER" id="PTHR42648">
    <property type="entry name" value="TRANSPOSASE, PUTATIVE-RELATED"/>
    <property type="match status" value="1"/>
</dbReference>
<proteinExistence type="predicted"/>
<keyword evidence="5" id="KW-0460">Magnesium</keyword>
<evidence type="ECO:0000256" key="7">
    <source>
        <dbReference type="ARBA" id="ARBA00022918"/>
    </source>
</evidence>
<dbReference type="InterPro" id="IPR057670">
    <property type="entry name" value="SH3_retrovirus"/>
</dbReference>
<keyword evidence="3" id="KW-0255">Endonuclease</keyword>
<name>A0ABQ9IJW6_9NEOP</name>
<keyword evidence="1" id="KW-0540">Nuclease</keyword>
<comment type="caution">
    <text evidence="11">The sequence shown here is derived from an EMBL/GenBank/DDBJ whole genome shotgun (WGS) entry which is preliminary data.</text>
</comment>
<dbReference type="InterPro" id="IPR039537">
    <property type="entry name" value="Retrotran_Ty1/copia-like"/>
</dbReference>
<feature type="domain" description="Retroviral polymerase SH3-like" evidence="10">
    <location>
        <begin position="133"/>
        <end position="187"/>
    </location>
</feature>
<keyword evidence="7" id="KW-0695">RNA-directed DNA polymerase</keyword>
<evidence type="ECO:0000259" key="10">
    <source>
        <dbReference type="Pfam" id="PF25597"/>
    </source>
</evidence>
<gene>
    <name evidence="11" type="ORF">PR048_002351</name>
</gene>
<dbReference type="PANTHER" id="PTHR42648:SF11">
    <property type="entry name" value="TRANSPOSON TY4-P GAG-POL POLYPROTEIN"/>
    <property type="match status" value="1"/>
</dbReference>
<keyword evidence="6" id="KW-0229">DNA integration</keyword>
<evidence type="ECO:0000256" key="3">
    <source>
        <dbReference type="ARBA" id="ARBA00022759"/>
    </source>
</evidence>
<evidence type="ECO:0000256" key="2">
    <source>
        <dbReference type="ARBA" id="ARBA00022723"/>
    </source>
</evidence>
<evidence type="ECO:0000256" key="4">
    <source>
        <dbReference type="ARBA" id="ARBA00022801"/>
    </source>
</evidence>
<dbReference type="InterPro" id="IPR012337">
    <property type="entry name" value="RNaseH-like_sf"/>
</dbReference>
<sequence length="255" mass="28649">MTGRPEVFCEPCILGKQIRISFKTPFKNQKGDMFKTLCTDCGTEFVNSVVHERSVPYCPEQSGRMEREMHTIGDTARTMMTVKGLEKSFLAEAANTALCVINRTGTSTVEGKIPYQLWEGKDYDITLLKVFRSEASVHSADQTHKKWDVKSKKGIFVGYSETSKGFRVFLPRENKVIVSCNVKFTQKMDSEEALQRSIGYPCNLEKDSEKEDFLGFPNLNEGGSNVNTARPSVLTQEENEAGNIEPEEYELVSGV</sequence>
<evidence type="ECO:0000256" key="5">
    <source>
        <dbReference type="ARBA" id="ARBA00022842"/>
    </source>
</evidence>
<keyword evidence="4" id="KW-0378">Hydrolase</keyword>
<accession>A0ABQ9IJW6</accession>
<reference evidence="11 12" key="1">
    <citation type="submission" date="2023-02" db="EMBL/GenBank/DDBJ databases">
        <title>LHISI_Scaffold_Assembly.</title>
        <authorList>
            <person name="Stuart O.P."/>
            <person name="Cleave R."/>
            <person name="Magrath M.J.L."/>
            <person name="Mikheyev A.S."/>
        </authorList>
    </citation>
    <scope>NUCLEOTIDE SEQUENCE [LARGE SCALE GENOMIC DNA]</scope>
    <source>
        <strain evidence="11">Daus_M_001</strain>
        <tissue evidence="11">Leg muscle</tissue>
    </source>
</reference>
<dbReference type="InterPro" id="IPR036397">
    <property type="entry name" value="RNaseH_sf"/>
</dbReference>
<keyword evidence="12" id="KW-1185">Reference proteome</keyword>
<keyword evidence="8" id="KW-0548">Nucleotidyltransferase</keyword>
<dbReference type="SUPFAM" id="SSF53098">
    <property type="entry name" value="Ribonuclease H-like"/>
    <property type="match status" value="1"/>
</dbReference>
<evidence type="ECO:0000256" key="1">
    <source>
        <dbReference type="ARBA" id="ARBA00022722"/>
    </source>
</evidence>
<keyword evidence="2" id="KW-0479">Metal-binding</keyword>
<organism evidence="11 12">
    <name type="scientific">Dryococelus australis</name>
    <dbReference type="NCBI Taxonomy" id="614101"/>
    <lineage>
        <taxon>Eukaryota</taxon>
        <taxon>Metazoa</taxon>
        <taxon>Ecdysozoa</taxon>
        <taxon>Arthropoda</taxon>
        <taxon>Hexapoda</taxon>
        <taxon>Insecta</taxon>
        <taxon>Pterygota</taxon>
        <taxon>Neoptera</taxon>
        <taxon>Polyneoptera</taxon>
        <taxon>Phasmatodea</taxon>
        <taxon>Verophasmatodea</taxon>
        <taxon>Anareolatae</taxon>
        <taxon>Phasmatidae</taxon>
        <taxon>Eurycanthinae</taxon>
        <taxon>Dryococelus</taxon>
    </lineage>
</organism>